<keyword evidence="5 9" id="KW-0999">Mitochondrion inner membrane</keyword>
<evidence type="ECO:0000256" key="8">
    <source>
        <dbReference type="ARBA" id="ARBA00023136"/>
    </source>
</evidence>
<protein>
    <recommendedName>
        <fullName evidence="3 9">MICOS complex subunit MIC13</fullName>
    </recommendedName>
</protein>
<evidence type="ECO:0000256" key="7">
    <source>
        <dbReference type="ARBA" id="ARBA00023128"/>
    </source>
</evidence>
<dbReference type="Pfam" id="PF15884">
    <property type="entry name" value="QIL1"/>
    <property type="match status" value="1"/>
</dbReference>
<dbReference type="GO" id="GO:0061617">
    <property type="term" value="C:MICOS complex"/>
    <property type="evidence" value="ECO:0007669"/>
    <property type="project" value="UniProtKB-UniRule"/>
</dbReference>
<dbReference type="PANTHER" id="PTHR31816">
    <property type="entry name" value="MICOS COMPLEX SUBUNIT MIC13"/>
    <property type="match status" value="1"/>
</dbReference>
<comment type="subunit">
    <text evidence="9">Component of the mitochondrial contact site and cristae organizing system (MICOS) complex.</text>
</comment>
<keyword evidence="4" id="KW-0812">Transmembrane</keyword>
<dbReference type="EMBL" id="CYRY02032532">
    <property type="protein sequence ID" value="VCX10172.1"/>
    <property type="molecule type" value="Genomic_DNA"/>
</dbReference>
<keyword evidence="7 9" id="KW-0496">Mitochondrion</keyword>
<comment type="similarity">
    <text evidence="2 9">Belongs to the MICOS complex subunit Mic13 family.</text>
</comment>
<comment type="function">
    <text evidence="9">Component of the MICOS complex, a large protein complex of the mitochondrial inner membrane that plays crucial roles in the maintenance of crista junctions, inner membrane architecture, and formation of contact sites to the outer membrane.</text>
</comment>
<gene>
    <name evidence="10" type="ORF">BN2614_LOCUS3</name>
</gene>
<comment type="subcellular location">
    <subcellularLocation>
        <location evidence="1 9">Mitochondrion inner membrane</location>
        <topology evidence="1 9">Single-pass membrane protein</topology>
    </subcellularLocation>
</comment>
<evidence type="ECO:0000256" key="9">
    <source>
        <dbReference type="RuleBase" id="RU363009"/>
    </source>
</evidence>
<organism evidence="10 11">
    <name type="scientific">Gulo gulo</name>
    <name type="common">Wolverine</name>
    <name type="synonym">Gluton</name>
    <dbReference type="NCBI Taxonomy" id="48420"/>
    <lineage>
        <taxon>Eukaryota</taxon>
        <taxon>Metazoa</taxon>
        <taxon>Chordata</taxon>
        <taxon>Craniata</taxon>
        <taxon>Vertebrata</taxon>
        <taxon>Euteleostomi</taxon>
        <taxon>Mammalia</taxon>
        <taxon>Eutheria</taxon>
        <taxon>Laurasiatheria</taxon>
        <taxon>Carnivora</taxon>
        <taxon>Caniformia</taxon>
        <taxon>Musteloidea</taxon>
        <taxon>Mustelidae</taxon>
        <taxon>Guloninae</taxon>
        <taxon>Gulo</taxon>
    </lineage>
</organism>
<evidence type="ECO:0000256" key="3">
    <source>
        <dbReference type="ARBA" id="ARBA00018172"/>
    </source>
</evidence>
<keyword evidence="8" id="KW-0472">Membrane</keyword>
<evidence type="ECO:0000313" key="10">
    <source>
        <dbReference type="EMBL" id="VCX10172.1"/>
    </source>
</evidence>
<proteinExistence type="inferred from homology"/>
<dbReference type="PANTHER" id="PTHR31816:SF3">
    <property type="entry name" value="MICOS COMPLEX SUBUNIT MIC13"/>
    <property type="match status" value="1"/>
</dbReference>
<name>A0A9X9LZM0_GULGU</name>
<evidence type="ECO:0000256" key="5">
    <source>
        <dbReference type="ARBA" id="ARBA00022792"/>
    </source>
</evidence>
<keyword evidence="6" id="KW-1133">Transmembrane helix</keyword>
<evidence type="ECO:0000256" key="1">
    <source>
        <dbReference type="ARBA" id="ARBA00004434"/>
    </source>
</evidence>
<dbReference type="InterPro" id="IPR026769">
    <property type="entry name" value="Mic13"/>
</dbReference>
<evidence type="ECO:0000256" key="4">
    <source>
        <dbReference type="ARBA" id="ARBA00022692"/>
    </source>
</evidence>
<comment type="caution">
    <text evidence="10">The sequence shown here is derived from an EMBL/GenBank/DDBJ whole genome shotgun (WGS) entry which is preliminary data.</text>
</comment>
<dbReference type="GO" id="GO:0042407">
    <property type="term" value="P:cristae formation"/>
    <property type="evidence" value="ECO:0007669"/>
    <property type="project" value="TreeGrafter"/>
</dbReference>
<keyword evidence="11" id="KW-1185">Reference proteome</keyword>
<dbReference type="GO" id="GO:0044284">
    <property type="term" value="C:mitochondrial crista junction"/>
    <property type="evidence" value="ECO:0007669"/>
    <property type="project" value="TreeGrafter"/>
</dbReference>
<evidence type="ECO:0000256" key="2">
    <source>
        <dbReference type="ARBA" id="ARBA00006771"/>
    </source>
</evidence>
<sequence length="73" mass="8307">MVVSPTTDQFSQYVCEQIRLKTPQLPAPPKLNFHICESWNSGIIMVMSALLVAPSKAHKYSKEGWEFLKEPTK</sequence>
<dbReference type="Proteomes" id="UP000269945">
    <property type="component" value="Unassembled WGS sequence"/>
</dbReference>
<dbReference type="AlphaFoldDB" id="A0A9X9LZM0"/>
<reference evidence="10 11" key="1">
    <citation type="submission" date="2018-10" db="EMBL/GenBank/DDBJ databases">
        <authorList>
            <person name="Ekblom R."/>
            <person name="Jareborg N."/>
        </authorList>
    </citation>
    <scope>NUCLEOTIDE SEQUENCE [LARGE SCALE GENOMIC DNA]</scope>
    <source>
        <tissue evidence="10">Muscle</tissue>
    </source>
</reference>
<evidence type="ECO:0000256" key="6">
    <source>
        <dbReference type="ARBA" id="ARBA00022989"/>
    </source>
</evidence>
<accession>A0A9X9LZM0</accession>
<evidence type="ECO:0000313" key="11">
    <source>
        <dbReference type="Proteomes" id="UP000269945"/>
    </source>
</evidence>